<evidence type="ECO:0000313" key="2">
    <source>
        <dbReference type="Proteomes" id="UP000265520"/>
    </source>
</evidence>
<dbReference type="AlphaFoldDB" id="A0A392TX36"/>
<dbReference type="EMBL" id="LXQA010677334">
    <property type="protein sequence ID" value="MCI65519.1"/>
    <property type="molecule type" value="Genomic_DNA"/>
</dbReference>
<comment type="caution">
    <text evidence="1">The sequence shown here is derived from an EMBL/GenBank/DDBJ whole genome shotgun (WGS) entry which is preliminary data.</text>
</comment>
<keyword evidence="2" id="KW-1185">Reference proteome</keyword>
<accession>A0A392TX36</accession>
<dbReference type="Proteomes" id="UP000265520">
    <property type="component" value="Unassembled WGS sequence"/>
</dbReference>
<organism evidence="1 2">
    <name type="scientific">Trifolium medium</name>
    <dbReference type="NCBI Taxonomy" id="97028"/>
    <lineage>
        <taxon>Eukaryota</taxon>
        <taxon>Viridiplantae</taxon>
        <taxon>Streptophyta</taxon>
        <taxon>Embryophyta</taxon>
        <taxon>Tracheophyta</taxon>
        <taxon>Spermatophyta</taxon>
        <taxon>Magnoliopsida</taxon>
        <taxon>eudicotyledons</taxon>
        <taxon>Gunneridae</taxon>
        <taxon>Pentapetalae</taxon>
        <taxon>rosids</taxon>
        <taxon>fabids</taxon>
        <taxon>Fabales</taxon>
        <taxon>Fabaceae</taxon>
        <taxon>Papilionoideae</taxon>
        <taxon>50 kb inversion clade</taxon>
        <taxon>NPAAA clade</taxon>
        <taxon>Hologalegina</taxon>
        <taxon>IRL clade</taxon>
        <taxon>Trifolieae</taxon>
        <taxon>Trifolium</taxon>
    </lineage>
</organism>
<proteinExistence type="predicted"/>
<reference evidence="1 2" key="1">
    <citation type="journal article" date="2018" name="Front. Plant Sci.">
        <title>Red Clover (Trifolium pratense) and Zigzag Clover (T. medium) - A Picture of Genomic Similarities and Differences.</title>
        <authorList>
            <person name="Dluhosova J."/>
            <person name="Istvanek J."/>
            <person name="Nedelnik J."/>
            <person name="Repkova J."/>
        </authorList>
    </citation>
    <scope>NUCLEOTIDE SEQUENCE [LARGE SCALE GENOMIC DNA]</scope>
    <source>
        <strain evidence="2">cv. 10/8</strain>
        <tissue evidence="1">Leaf</tissue>
    </source>
</reference>
<evidence type="ECO:0000313" key="1">
    <source>
        <dbReference type="EMBL" id="MCI65519.1"/>
    </source>
</evidence>
<name>A0A392TX36_9FABA</name>
<protein>
    <submittedName>
        <fullName evidence="1">Uncharacterized protein</fullName>
    </submittedName>
</protein>
<feature type="non-terminal residue" evidence="1">
    <location>
        <position position="1"/>
    </location>
</feature>
<sequence>LDLSPSSELASPSSELEL</sequence>